<proteinExistence type="predicted"/>
<sequence>MVEEKSDVPKEVEEDSAGEMTWQRPDFDKLRIAALLKHPHRKKRVHSASYSHSGVNGLTIDGIPSDVQALTTALRRAHVSSNRVPYGKNSRKSRDGRRIPSKRGGKRQDPTDVLDEIELDHKDPDYDSDANDPVTLETLSPAPSDQEFERAFESLLKEFFIHGKTQEVVVSFISFSA</sequence>
<dbReference type="OrthoDB" id="414546at2759"/>
<feature type="compositionally biased region" description="Basic and acidic residues" evidence="1">
    <location>
        <begin position="1"/>
        <end position="11"/>
    </location>
</feature>
<evidence type="ECO:0000313" key="4">
    <source>
        <dbReference type="WBParaSite" id="ECPE_0000081601-mRNA-1"/>
    </source>
</evidence>
<dbReference type="Proteomes" id="UP000272942">
    <property type="component" value="Unassembled WGS sequence"/>
</dbReference>
<keyword evidence="3" id="KW-1185">Reference proteome</keyword>
<feature type="region of interest" description="Disordered" evidence="1">
    <location>
        <begin position="1"/>
        <end position="23"/>
    </location>
</feature>
<feature type="region of interest" description="Disordered" evidence="1">
    <location>
        <begin position="78"/>
        <end position="145"/>
    </location>
</feature>
<dbReference type="EMBL" id="UZAN01003396">
    <property type="protein sequence ID" value="VDP29402.1"/>
    <property type="molecule type" value="Genomic_DNA"/>
</dbReference>
<name>A0A183A1I1_9TREM</name>
<gene>
    <name evidence="2" type="ORF">ECPE_LOCUS816</name>
</gene>
<evidence type="ECO:0000313" key="2">
    <source>
        <dbReference type="EMBL" id="VDP29402.1"/>
    </source>
</evidence>
<evidence type="ECO:0000313" key="3">
    <source>
        <dbReference type="Proteomes" id="UP000272942"/>
    </source>
</evidence>
<organism evidence="4">
    <name type="scientific">Echinostoma caproni</name>
    <dbReference type="NCBI Taxonomy" id="27848"/>
    <lineage>
        <taxon>Eukaryota</taxon>
        <taxon>Metazoa</taxon>
        <taxon>Spiralia</taxon>
        <taxon>Lophotrochozoa</taxon>
        <taxon>Platyhelminthes</taxon>
        <taxon>Trematoda</taxon>
        <taxon>Digenea</taxon>
        <taxon>Plagiorchiida</taxon>
        <taxon>Echinostomata</taxon>
        <taxon>Echinostomatoidea</taxon>
        <taxon>Echinostomatidae</taxon>
        <taxon>Echinostoma</taxon>
    </lineage>
</organism>
<protein>
    <submittedName>
        <fullName evidence="4">DET1- and DDB1-associated protein 1</fullName>
    </submittedName>
</protein>
<accession>A0A183A1I1</accession>
<dbReference type="WBParaSite" id="ECPE_0000081601-mRNA-1">
    <property type="protein sequence ID" value="ECPE_0000081601-mRNA-1"/>
    <property type="gene ID" value="ECPE_0000081601"/>
</dbReference>
<evidence type="ECO:0000256" key="1">
    <source>
        <dbReference type="SAM" id="MobiDB-lite"/>
    </source>
</evidence>
<reference evidence="4" key="1">
    <citation type="submission" date="2016-06" db="UniProtKB">
        <authorList>
            <consortium name="WormBaseParasite"/>
        </authorList>
    </citation>
    <scope>IDENTIFICATION</scope>
</reference>
<feature type="region of interest" description="Disordered" evidence="1">
    <location>
        <begin position="39"/>
        <end position="61"/>
    </location>
</feature>
<dbReference type="AlphaFoldDB" id="A0A183A1I1"/>
<reference evidence="2 3" key="2">
    <citation type="submission" date="2018-11" db="EMBL/GenBank/DDBJ databases">
        <authorList>
            <consortium name="Pathogen Informatics"/>
        </authorList>
    </citation>
    <scope>NUCLEOTIDE SEQUENCE [LARGE SCALE GENOMIC DNA]</scope>
    <source>
        <strain evidence="2 3">Egypt</strain>
    </source>
</reference>